<organism evidence="1 2">
    <name type="scientific">Limnovirga soli</name>
    <dbReference type="NCBI Taxonomy" id="2656915"/>
    <lineage>
        <taxon>Bacteria</taxon>
        <taxon>Pseudomonadati</taxon>
        <taxon>Bacteroidota</taxon>
        <taxon>Chitinophagia</taxon>
        <taxon>Chitinophagales</taxon>
        <taxon>Chitinophagaceae</taxon>
        <taxon>Limnovirga</taxon>
    </lineage>
</organism>
<evidence type="ECO:0000313" key="1">
    <source>
        <dbReference type="EMBL" id="NNV57826.1"/>
    </source>
</evidence>
<gene>
    <name evidence="1" type="ORF">GD597_20325</name>
</gene>
<accession>A0A8J8FL04</accession>
<dbReference type="EMBL" id="WHPF01000019">
    <property type="protein sequence ID" value="NNV57826.1"/>
    <property type="molecule type" value="Genomic_DNA"/>
</dbReference>
<sequence length="162" mass="19073">MPRRRNLNGIPHNITRSFFGTERYWNCGYMGDWLLKAARRLSLKEASLNVMDATFYPEQLNLHPLTVNAKTLKTIIDKELLVNGFDKDFFVEAKIDFKFPDPTIYRTTIYCFPYLVDKEGKIYKTKRIIEEGLEDDFDPFNELNVFPKSKATFIDKLKRLFG</sequence>
<dbReference type="AlphaFoldDB" id="A0A8J8FL04"/>
<name>A0A8J8FL04_9BACT</name>
<evidence type="ECO:0000313" key="2">
    <source>
        <dbReference type="Proteomes" id="UP000598971"/>
    </source>
</evidence>
<proteinExistence type="predicted"/>
<dbReference type="Proteomes" id="UP000598971">
    <property type="component" value="Unassembled WGS sequence"/>
</dbReference>
<keyword evidence="2" id="KW-1185">Reference proteome</keyword>
<dbReference type="RefSeq" id="WP_171609775.1">
    <property type="nucleotide sequence ID" value="NZ_WHPF01000019.1"/>
</dbReference>
<protein>
    <submittedName>
        <fullName evidence="1">Uncharacterized protein</fullName>
    </submittedName>
</protein>
<reference evidence="1" key="1">
    <citation type="submission" date="2019-10" db="EMBL/GenBank/DDBJ databases">
        <title>Draft genome sequence of Panacibacter sp. KCS-6.</title>
        <authorList>
            <person name="Yim K.J."/>
        </authorList>
    </citation>
    <scope>NUCLEOTIDE SEQUENCE</scope>
    <source>
        <strain evidence="1">KCS-6</strain>
    </source>
</reference>
<comment type="caution">
    <text evidence="1">The sequence shown here is derived from an EMBL/GenBank/DDBJ whole genome shotgun (WGS) entry which is preliminary data.</text>
</comment>